<organism evidence="4 5">
    <name type="scientific">Candidatus Alistipes intestinigallinarum</name>
    <dbReference type="NCBI Taxonomy" id="2838440"/>
    <lineage>
        <taxon>Bacteria</taxon>
        <taxon>Pseudomonadati</taxon>
        <taxon>Bacteroidota</taxon>
        <taxon>Bacteroidia</taxon>
        <taxon>Bacteroidales</taxon>
        <taxon>Rikenellaceae</taxon>
        <taxon>Alistipes</taxon>
    </lineage>
</organism>
<dbReference type="SUPFAM" id="SSF111369">
    <property type="entry name" value="HlyD-like secretion proteins"/>
    <property type="match status" value="1"/>
</dbReference>
<dbReference type="Gene3D" id="2.40.30.170">
    <property type="match status" value="1"/>
</dbReference>
<proteinExistence type="predicted"/>
<comment type="subcellular location">
    <subcellularLocation>
        <location evidence="1">Cell envelope</location>
    </subcellularLocation>
</comment>
<dbReference type="PROSITE" id="PS51257">
    <property type="entry name" value="PROKAR_LIPOPROTEIN"/>
    <property type="match status" value="1"/>
</dbReference>
<feature type="coiled-coil region" evidence="3">
    <location>
        <begin position="94"/>
        <end position="145"/>
    </location>
</feature>
<dbReference type="Proteomes" id="UP000886844">
    <property type="component" value="Unassembled WGS sequence"/>
</dbReference>
<dbReference type="Gene3D" id="2.40.50.100">
    <property type="match status" value="1"/>
</dbReference>
<dbReference type="EMBL" id="DXDA01000046">
    <property type="protein sequence ID" value="HIY68837.1"/>
    <property type="molecule type" value="Genomic_DNA"/>
</dbReference>
<accession>A0A9D2CBY3</accession>
<dbReference type="AlphaFoldDB" id="A0A9D2CBY3"/>
<dbReference type="PANTHER" id="PTHR32347:SF23">
    <property type="entry name" value="BLL5650 PROTEIN"/>
    <property type="match status" value="1"/>
</dbReference>
<reference evidence="4" key="2">
    <citation type="submission" date="2021-04" db="EMBL/GenBank/DDBJ databases">
        <authorList>
            <person name="Gilroy R."/>
        </authorList>
    </citation>
    <scope>NUCLEOTIDE SEQUENCE</scope>
    <source>
        <strain evidence="4">5134</strain>
    </source>
</reference>
<evidence type="ECO:0000256" key="1">
    <source>
        <dbReference type="ARBA" id="ARBA00004196"/>
    </source>
</evidence>
<evidence type="ECO:0000313" key="4">
    <source>
        <dbReference type="EMBL" id="HIY68837.1"/>
    </source>
</evidence>
<sequence length="297" mass="32500">MKKVVLYLVTPLLAAACGHDGDFDASGTFEATEVTVSAEAAGRILWFGADEGDRLVAGEQVGAIDSVQTYLQKLQLERQQASVSSTRPDVAKQAAALRERIARQRIEYRRVENLLHDGAATLKQRDDAEARLKVLEGELEALLSTLGKNRASIDENASAIDLQIAQLEDRLAKCRIVSPVAGTVLARYAEAGELAAVGRPLMKVADLDRLFLRAYFTSDQLARLHLGQEVTVTADFGGENRFDYPGRVVWIASKSEFTPKTIQTRDSRANLVYAVKIAVENDGRLKIGLYGEVRIGN</sequence>
<comment type="caution">
    <text evidence="4">The sequence shown here is derived from an EMBL/GenBank/DDBJ whole genome shotgun (WGS) entry which is preliminary data.</text>
</comment>
<dbReference type="PANTHER" id="PTHR32347">
    <property type="entry name" value="EFFLUX SYSTEM COMPONENT YKNX-RELATED"/>
    <property type="match status" value="1"/>
</dbReference>
<name>A0A9D2CBY3_9BACT</name>
<protein>
    <submittedName>
        <fullName evidence="4">HlyD family efflux transporter periplasmic adaptor subunit</fullName>
    </submittedName>
</protein>
<dbReference type="GO" id="GO:0030313">
    <property type="term" value="C:cell envelope"/>
    <property type="evidence" value="ECO:0007669"/>
    <property type="project" value="UniProtKB-SubCell"/>
</dbReference>
<keyword evidence="2 3" id="KW-0175">Coiled coil</keyword>
<reference evidence="4" key="1">
    <citation type="journal article" date="2021" name="PeerJ">
        <title>Extensive microbial diversity within the chicken gut microbiome revealed by metagenomics and culture.</title>
        <authorList>
            <person name="Gilroy R."/>
            <person name="Ravi A."/>
            <person name="Getino M."/>
            <person name="Pursley I."/>
            <person name="Horton D.L."/>
            <person name="Alikhan N.F."/>
            <person name="Baker D."/>
            <person name="Gharbi K."/>
            <person name="Hall N."/>
            <person name="Watson M."/>
            <person name="Adriaenssens E.M."/>
            <person name="Foster-Nyarko E."/>
            <person name="Jarju S."/>
            <person name="Secka A."/>
            <person name="Antonio M."/>
            <person name="Oren A."/>
            <person name="Chaudhuri R.R."/>
            <person name="La Ragione R."/>
            <person name="Hildebrand F."/>
            <person name="Pallen M.J."/>
        </authorList>
    </citation>
    <scope>NUCLEOTIDE SEQUENCE</scope>
    <source>
        <strain evidence="4">5134</strain>
    </source>
</reference>
<gene>
    <name evidence="4" type="ORF">H9828_05425</name>
</gene>
<evidence type="ECO:0000256" key="3">
    <source>
        <dbReference type="SAM" id="Coils"/>
    </source>
</evidence>
<evidence type="ECO:0000313" key="5">
    <source>
        <dbReference type="Proteomes" id="UP000886844"/>
    </source>
</evidence>
<evidence type="ECO:0000256" key="2">
    <source>
        <dbReference type="ARBA" id="ARBA00023054"/>
    </source>
</evidence>
<dbReference type="InterPro" id="IPR050465">
    <property type="entry name" value="UPF0194_transport"/>
</dbReference>